<keyword evidence="3" id="KW-1185">Reference proteome</keyword>
<comment type="caution">
    <text evidence="2">The sequence shown here is derived from an EMBL/GenBank/DDBJ whole genome shotgun (WGS) entry which is preliminary data.</text>
</comment>
<evidence type="ECO:0000313" key="2">
    <source>
        <dbReference type="EMBL" id="RNF34467.1"/>
    </source>
</evidence>
<feature type="compositionally biased region" description="Basic and acidic residues" evidence="1">
    <location>
        <begin position="1"/>
        <end position="11"/>
    </location>
</feature>
<dbReference type="AlphaFoldDB" id="A0A3R7LJZ5"/>
<name>A0A3R7LJZ5_9RHOB</name>
<sequence>MSGKNPRESDPAARPICEGSALGAGAGAGRPSQVCPLWAEPPKGEAFGALSPKGEADPRCG</sequence>
<reference evidence="2" key="1">
    <citation type="submission" date="2018-05" db="EMBL/GenBank/DDBJ databases">
        <title>Reclassification of Methylarcula marina and Methylarcula terricola as Paracoccus methylarcula sp.nov., comb.nov. and Paracoccus terricola comb.nov.</title>
        <authorList>
            <person name="Shmareva M.N."/>
            <person name="Doronina N.V."/>
            <person name="Vasilenko O.V."/>
            <person name="Tarlachkov S.V."/>
            <person name="Trotsenko Y.A."/>
        </authorList>
    </citation>
    <scope>NUCLEOTIDE SEQUENCE [LARGE SCALE GENOMIC DNA]</scope>
    <source>
        <strain evidence="2">VKM B-2159</strain>
    </source>
</reference>
<proteinExistence type="predicted"/>
<gene>
    <name evidence="2" type="ORF">A7A09_011300</name>
</gene>
<evidence type="ECO:0000313" key="3">
    <source>
        <dbReference type="Proteomes" id="UP000238137"/>
    </source>
</evidence>
<evidence type="ECO:0000256" key="1">
    <source>
        <dbReference type="SAM" id="MobiDB-lite"/>
    </source>
</evidence>
<protein>
    <submittedName>
        <fullName evidence="2">Uncharacterized protein</fullName>
    </submittedName>
</protein>
<accession>A0A3R7LJZ5</accession>
<dbReference type="EMBL" id="PXNQ02000006">
    <property type="protein sequence ID" value="RNF34467.1"/>
    <property type="molecule type" value="Genomic_DNA"/>
</dbReference>
<dbReference type="Proteomes" id="UP000238137">
    <property type="component" value="Unassembled WGS sequence"/>
</dbReference>
<dbReference type="RefSeq" id="WP_106691506.1">
    <property type="nucleotide sequence ID" value="NZ_PXNQ02000006.1"/>
</dbReference>
<feature type="region of interest" description="Disordered" evidence="1">
    <location>
        <begin position="1"/>
        <end position="39"/>
    </location>
</feature>
<organism evidence="2 3">
    <name type="scientific">Paracoccus methylarcula</name>
    <dbReference type="NCBI Taxonomy" id="72022"/>
    <lineage>
        <taxon>Bacteria</taxon>
        <taxon>Pseudomonadati</taxon>
        <taxon>Pseudomonadota</taxon>
        <taxon>Alphaproteobacteria</taxon>
        <taxon>Rhodobacterales</taxon>
        <taxon>Paracoccaceae</taxon>
        <taxon>Paracoccus</taxon>
    </lineage>
</organism>